<dbReference type="SUPFAM" id="SSF56300">
    <property type="entry name" value="Metallo-dependent phosphatases"/>
    <property type="match status" value="1"/>
</dbReference>
<evidence type="ECO:0000313" key="19">
    <source>
        <dbReference type="Proteomes" id="UP000243459"/>
    </source>
</evidence>
<comment type="catalytic activity">
    <reaction evidence="13">
        <text>CDP-glycerol + H2O = sn-glycerol 3-phosphate + CMP + 2 H(+)</text>
        <dbReference type="Rhea" id="RHEA:21692"/>
        <dbReference type="ChEBI" id="CHEBI:15377"/>
        <dbReference type="ChEBI" id="CHEBI:15378"/>
        <dbReference type="ChEBI" id="CHEBI:57597"/>
        <dbReference type="ChEBI" id="CHEBI:58311"/>
        <dbReference type="ChEBI" id="CHEBI:60377"/>
        <dbReference type="EC" id="3.6.1.16"/>
    </reaction>
</comment>
<name>A0A5P1FSX4_ASPOF</name>
<gene>
    <name evidence="18" type="ORF">A4U43_C01F21570</name>
</gene>
<reference evidence="19" key="1">
    <citation type="journal article" date="2017" name="Nat. Commun.">
        <title>The asparagus genome sheds light on the origin and evolution of a young Y chromosome.</title>
        <authorList>
            <person name="Harkess A."/>
            <person name="Zhou J."/>
            <person name="Xu C."/>
            <person name="Bowers J.E."/>
            <person name="Van der Hulst R."/>
            <person name="Ayyampalayam S."/>
            <person name="Mercati F."/>
            <person name="Riccardi P."/>
            <person name="McKain M.R."/>
            <person name="Kakrana A."/>
            <person name="Tang H."/>
            <person name="Ray J."/>
            <person name="Groenendijk J."/>
            <person name="Arikit S."/>
            <person name="Mathioni S.M."/>
            <person name="Nakano M."/>
            <person name="Shan H."/>
            <person name="Telgmann-Rauber A."/>
            <person name="Kanno A."/>
            <person name="Yue Z."/>
            <person name="Chen H."/>
            <person name="Li W."/>
            <person name="Chen Y."/>
            <person name="Xu X."/>
            <person name="Zhang Y."/>
            <person name="Luo S."/>
            <person name="Chen H."/>
            <person name="Gao J."/>
            <person name="Mao Z."/>
            <person name="Pires J.C."/>
            <person name="Luo M."/>
            <person name="Kudrna D."/>
            <person name="Wing R.A."/>
            <person name="Meyers B.C."/>
            <person name="Yi K."/>
            <person name="Kong H."/>
            <person name="Lavrijsen P."/>
            <person name="Sunseri F."/>
            <person name="Falavigna A."/>
            <person name="Ye Y."/>
            <person name="Leebens-Mack J.H."/>
            <person name="Chen G."/>
        </authorList>
    </citation>
    <scope>NUCLEOTIDE SEQUENCE [LARGE SCALE GENOMIC DNA]</scope>
    <source>
        <strain evidence="19">cv. DH0086</strain>
    </source>
</reference>
<dbReference type="Pfam" id="PF00149">
    <property type="entry name" value="Metallophos"/>
    <property type="match status" value="1"/>
</dbReference>
<comment type="catalytic activity">
    <reaction evidence="15">
        <text>ADP-D-ribose + H2O = D-ribose 5-phosphate + AMP + 2 H(+)</text>
        <dbReference type="Rhea" id="RHEA:10412"/>
        <dbReference type="ChEBI" id="CHEBI:15377"/>
        <dbReference type="ChEBI" id="CHEBI:15378"/>
        <dbReference type="ChEBI" id="CHEBI:57967"/>
        <dbReference type="ChEBI" id="CHEBI:78346"/>
        <dbReference type="ChEBI" id="CHEBI:456215"/>
        <dbReference type="EC" id="3.6.1.53"/>
    </reaction>
</comment>
<dbReference type="OrthoDB" id="9675250at2759"/>
<keyword evidence="8" id="KW-0479">Metal-binding</keyword>
<dbReference type="EMBL" id="CM007381">
    <property type="protein sequence ID" value="ONK80773.1"/>
    <property type="molecule type" value="Genomic_DNA"/>
</dbReference>
<evidence type="ECO:0000313" key="18">
    <source>
        <dbReference type="EMBL" id="ONK80773.1"/>
    </source>
</evidence>
<evidence type="ECO:0000256" key="2">
    <source>
        <dbReference type="ARBA" id="ARBA00006362"/>
    </source>
</evidence>
<evidence type="ECO:0000256" key="4">
    <source>
        <dbReference type="ARBA" id="ARBA00012443"/>
    </source>
</evidence>
<evidence type="ECO:0000256" key="9">
    <source>
        <dbReference type="ARBA" id="ARBA00022801"/>
    </source>
</evidence>
<dbReference type="EC" id="3.6.1.53" evidence="6"/>
<accession>A0A5P1FSX4</accession>
<dbReference type="CDD" id="cd07396">
    <property type="entry name" value="MPP_Nbla03831"/>
    <property type="match status" value="1"/>
</dbReference>
<dbReference type="PANTHER" id="PTHR16509">
    <property type="match status" value="1"/>
</dbReference>
<protein>
    <recommendedName>
        <fullName evidence="7">Manganese-dependent ADP-ribose/CDP-alcohol diphosphatase</fullName>
        <ecNumber evidence="5">3.6.1.13</ecNumber>
        <ecNumber evidence="4">3.6.1.16</ecNumber>
        <ecNumber evidence="6">3.6.1.53</ecNumber>
    </recommendedName>
    <alternativeName>
        <fullName evidence="12">ADPRibase-Mn</fullName>
    </alternativeName>
    <alternativeName>
        <fullName evidence="11">CDP-choline phosphohydrolase</fullName>
    </alternativeName>
</protein>
<evidence type="ECO:0000256" key="8">
    <source>
        <dbReference type="ARBA" id="ARBA00022723"/>
    </source>
</evidence>
<dbReference type="EC" id="3.6.1.13" evidence="5"/>
<dbReference type="Gene3D" id="3.60.21.10">
    <property type="match status" value="1"/>
</dbReference>
<evidence type="ECO:0000256" key="10">
    <source>
        <dbReference type="ARBA" id="ARBA00022833"/>
    </source>
</evidence>
<comment type="catalytic activity">
    <reaction evidence="16">
        <text>ADP-D-ribose + H2O = D-ribose 5-phosphate + AMP + 2 H(+)</text>
        <dbReference type="Rhea" id="RHEA:10412"/>
        <dbReference type="ChEBI" id="CHEBI:15377"/>
        <dbReference type="ChEBI" id="CHEBI:15378"/>
        <dbReference type="ChEBI" id="CHEBI:57967"/>
        <dbReference type="ChEBI" id="CHEBI:78346"/>
        <dbReference type="ChEBI" id="CHEBI:456215"/>
        <dbReference type="EC" id="3.6.1.13"/>
    </reaction>
</comment>
<dbReference type="GO" id="GO:0030145">
    <property type="term" value="F:manganese ion binding"/>
    <property type="evidence" value="ECO:0007669"/>
    <property type="project" value="TreeGrafter"/>
</dbReference>
<evidence type="ECO:0000259" key="17">
    <source>
        <dbReference type="Pfam" id="PF00149"/>
    </source>
</evidence>
<evidence type="ECO:0000256" key="7">
    <source>
        <dbReference type="ARBA" id="ARBA00016378"/>
    </source>
</evidence>
<dbReference type="AlphaFoldDB" id="A0A5P1FSX4"/>
<organism evidence="18 19">
    <name type="scientific">Asparagus officinalis</name>
    <name type="common">Garden asparagus</name>
    <dbReference type="NCBI Taxonomy" id="4686"/>
    <lineage>
        <taxon>Eukaryota</taxon>
        <taxon>Viridiplantae</taxon>
        <taxon>Streptophyta</taxon>
        <taxon>Embryophyta</taxon>
        <taxon>Tracheophyta</taxon>
        <taxon>Spermatophyta</taxon>
        <taxon>Magnoliopsida</taxon>
        <taxon>Liliopsida</taxon>
        <taxon>Asparagales</taxon>
        <taxon>Asparagaceae</taxon>
        <taxon>Asparagoideae</taxon>
        <taxon>Asparagus</taxon>
    </lineage>
</organism>
<keyword evidence="19" id="KW-1185">Reference proteome</keyword>
<comment type="similarity">
    <text evidence="2">Belongs to the ADPRibase-Mn family.</text>
</comment>
<feature type="domain" description="Calcineurin-like phosphoesterase" evidence="17">
    <location>
        <begin position="20"/>
        <end position="268"/>
    </location>
</feature>
<keyword evidence="10" id="KW-0862">Zinc</keyword>
<evidence type="ECO:0000256" key="16">
    <source>
        <dbReference type="ARBA" id="ARBA00049546"/>
    </source>
</evidence>
<evidence type="ECO:0000256" key="1">
    <source>
        <dbReference type="ARBA" id="ARBA00001946"/>
    </source>
</evidence>
<dbReference type="PANTHER" id="PTHR16509:SF1">
    <property type="entry name" value="MANGANESE-DEPENDENT ADP-RIBOSE_CDP-ALCOHOL DIPHOSPHATASE"/>
    <property type="match status" value="1"/>
</dbReference>
<evidence type="ECO:0000256" key="6">
    <source>
        <dbReference type="ARBA" id="ARBA00012529"/>
    </source>
</evidence>
<sequence length="323" mass="36257">MASANKRSMHQVQTKKPLFSFGVISDVQHAEIPDGLSFRGIPRYYQHSINVLQRAIASWNGHRELKFSLNFGDIVDGLCPKSKSLQTVEKIVEEFQKFDGPVYHMIGNHCLYNLPREKLTSVLKIPSPGDGTAYYEFSPSPGFRIVVLDPYDISAIGWPQDHPNTTIANMILQLKNPNSNKNSPAGLLGLERRFVMFNGAFGRKQLQWLNRILLDSTEKNQKVIICCHQPLDPSAATPEALPWNYEEVMEIIHRYGCVKACFGGHEHMGGYSVDSFGVHHCVLEAALECPPGSNAFGYVDVYQDKLVLIGTDRMKTVEMVFSL</sequence>
<comment type="cofactor">
    <cofactor evidence="1">
        <name>Mg(2+)</name>
        <dbReference type="ChEBI" id="CHEBI:18420"/>
    </cofactor>
</comment>
<dbReference type="GO" id="GO:0008663">
    <property type="term" value="F:2',3'-cyclic-nucleotide 2'-phosphodiesterase activity"/>
    <property type="evidence" value="ECO:0007669"/>
    <property type="project" value="TreeGrafter"/>
</dbReference>
<comment type="subunit">
    <text evidence="3">Monomer.</text>
</comment>
<dbReference type="InterPro" id="IPR029052">
    <property type="entry name" value="Metallo-depent_PP-like"/>
</dbReference>
<dbReference type="OMA" id="MNANRTH"/>
<evidence type="ECO:0000256" key="12">
    <source>
        <dbReference type="ARBA" id="ARBA00032579"/>
    </source>
</evidence>
<dbReference type="InterPro" id="IPR041869">
    <property type="entry name" value="MPP_ADPRM"/>
</dbReference>
<keyword evidence="9" id="KW-0378">Hydrolase</keyword>
<evidence type="ECO:0000256" key="11">
    <source>
        <dbReference type="ARBA" id="ARBA00030848"/>
    </source>
</evidence>
<evidence type="ECO:0000256" key="14">
    <source>
        <dbReference type="ARBA" id="ARBA00047636"/>
    </source>
</evidence>
<dbReference type="InterPro" id="IPR004843">
    <property type="entry name" value="Calcineurin-like_PHP"/>
</dbReference>
<evidence type="ECO:0000256" key="3">
    <source>
        <dbReference type="ARBA" id="ARBA00011245"/>
    </source>
</evidence>
<evidence type="ECO:0000256" key="13">
    <source>
        <dbReference type="ARBA" id="ARBA00047486"/>
    </source>
</evidence>
<evidence type="ECO:0000256" key="15">
    <source>
        <dbReference type="ARBA" id="ARBA00047894"/>
    </source>
</evidence>
<dbReference type="GO" id="GO:0047631">
    <property type="term" value="F:ADP-ribose diphosphatase activity"/>
    <property type="evidence" value="ECO:0007669"/>
    <property type="project" value="UniProtKB-EC"/>
</dbReference>
<dbReference type="EC" id="3.6.1.16" evidence="4"/>
<evidence type="ECO:0000256" key="5">
    <source>
        <dbReference type="ARBA" id="ARBA00012453"/>
    </source>
</evidence>
<proteinExistence type="inferred from homology"/>
<dbReference type="Proteomes" id="UP000243459">
    <property type="component" value="Chromosome 1"/>
</dbReference>
<dbReference type="Gramene" id="ONK80773">
    <property type="protein sequence ID" value="ONK80773"/>
    <property type="gene ID" value="A4U43_C01F21570"/>
</dbReference>
<comment type="catalytic activity">
    <reaction evidence="14">
        <text>CDP-choline + H2O = phosphocholine + CMP + 2 H(+)</text>
        <dbReference type="Rhea" id="RHEA:32487"/>
        <dbReference type="ChEBI" id="CHEBI:15377"/>
        <dbReference type="ChEBI" id="CHEBI:15378"/>
        <dbReference type="ChEBI" id="CHEBI:58779"/>
        <dbReference type="ChEBI" id="CHEBI:60377"/>
        <dbReference type="ChEBI" id="CHEBI:295975"/>
        <dbReference type="EC" id="3.6.1.53"/>
    </reaction>
</comment>
<dbReference type="GO" id="GO:0047734">
    <property type="term" value="F:CDP-glycerol diphosphatase activity"/>
    <property type="evidence" value="ECO:0007669"/>
    <property type="project" value="UniProtKB-EC"/>
</dbReference>